<accession>A0A1V9DJB7</accession>
<dbReference type="CDD" id="cd00093">
    <property type="entry name" value="HTH_XRE"/>
    <property type="match status" value="1"/>
</dbReference>
<evidence type="ECO:0000256" key="3">
    <source>
        <dbReference type="ARBA" id="ARBA00023163"/>
    </source>
</evidence>
<dbReference type="InterPro" id="IPR015927">
    <property type="entry name" value="Peptidase_S24_S26A/B/C"/>
</dbReference>
<gene>
    <name evidence="5" type="ORF">B2J69_10255</name>
</gene>
<evidence type="ECO:0000256" key="2">
    <source>
        <dbReference type="ARBA" id="ARBA00023125"/>
    </source>
</evidence>
<dbReference type="SUPFAM" id="SSF51306">
    <property type="entry name" value="LexA/Signal peptidase"/>
    <property type="match status" value="1"/>
</dbReference>
<dbReference type="CDD" id="cd06529">
    <property type="entry name" value="S24_LexA-like"/>
    <property type="match status" value="1"/>
</dbReference>
<dbReference type="InterPro" id="IPR010982">
    <property type="entry name" value="Lambda_DNA-bd_dom_sf"/>
</dbReference>
<dbReference type="Pfam" id="PF01381">
    <property type="entry name" value="HTH_3"/>
    <property type="match status" value="1"/>
</dbReference>
<reference evidence="5 6" key="1">
    <citation type="submission" date="2017-02" db="EMBL/GenBank/DDBJ databases">
        <title>Whole genome shotgun sequence of Pantoea agglomerans strain AS1 isolated from a cycad, Zamia floridana in Central Florida, USA.</title>
        <authorList>
            <person name="Lata P."/>
            <person name="Govindarajan S."/>
            <person name="Qi F."/>
            <person name="Li J.-L."/>
            <person name="Maurya S.K."/>
            <person name="Sahoo M.K."/>
        </authorList>
    </citation>
    <scope>NUCLEOTIDE SEQUENCE [LARGE SCALE GENOMIC DNA]</scope>
    <source>
        <strain evidence="5 6">AS1</strain>
    </source>
</reference>
<dbReference type="InterPro" id="IPR036286">
    <property type="entry name" value="LexA/Signal_pep-like_sf"/>
</dbReference>
<dbReference type="Proteomes" id="UP000192769">
    <property type="component" value="Unassembled WGS sequence"/>
</dbReference>
<evidence type="ECO:0000313" key="6">
    <source>
        <dbReference type="Proteomes" id="UP000192769"/>
    </source>
</evidence>
<dbReference type="Gene3D" id="1.10.260.40">
    <property type="entry name" value="lambda repressor-like DNA-binding domains"/>
    <property type="match status" value="1"/>
</dbReference>
<keyword evidence="6" id="KW-1185">Reference proteome</keyword>
<dbReference type="PANTHER" id="PTHR40661">
    <property type="match status" value="1"/>
</dbReference>
<evidence type="ECO:0000256" key="1">
    <source>
        <dbReference type="ARBA" id="ARBA00023015"/>
    </source>
</evidence>
<dbReference type="InterPro" id="IPR039418">
    <property type="entry name" value="LexA-like"/>
</dbReference>
<sequence>MEKETTGERIRFRRKALNLTQKAVAEKISVSHVAISQWEKEETLPRGENLLRLAEALGCAPAWLVDGDGPVFTVQTQTQSGLPVLEREQVSVWLSEANQVEIHRRVQSDRDYSGASFALVLWDSALSPQCQRGDLLIIDPEVAPQPGDLVLALCNERDMVARKYRARSHDSFELVPLNEDYPLLSSTEQSLVLLGTLMEWRRYRDRVTA</sequence>
<feature type="domain" description="HTH cro/C1-type" evidence="4">
    <location>
        <begin position="10"/>
        <end position="64"/>
    </location>
</feature>
<dbReference type="SUPFAM" id="SSF47413">
    <property type="entry name" value="lambda repressor-like DNA-binding domains"/>
    <property type="match status" value="1"/>
</dbReference>
<dbReference type="PANTHER" id="PTHR40661:SF3">
    <property type="entry name" value="FELS-1 PROPHAGE TRANSCRIPTIONAL REGULATOR"/>
    <property type="match status" value="1"/>
</dbReference>
<dbReference type="Pfam" id="PF00717">
    <property type="entry name" value="Peptidase_S24"/>
    <property type="match status" value="1"/>
</dbReference>
<evidence type="ECO:0000259" key="4">
    <source>
        <dbReference type="PROSITE" id="PS50943"/>
    </source>
</evidence>
<proteinExistence type="predicted"/>
<dbReference type="InterPro" id="IPR001387">
    <property type="entry name" value="Cro/C1-type_HTH"/>
</dbReference>
<keyword evidence="3" id="KW-0804">Transcription</keyword>
<dbReference type="SMART" id="SM00530">
    <property type="entry name" value="HTH_XRE"/>
    <property type="match status" value="1"/>
</dbReference>
<protein>
    <recommendedName>
        <fullName evidence="4">HTH cro/C1-type domain-containing protein</fullName>
    </recommendedName>
</protein>
<keyword evidence="2" id="KW-0238">DNA-binding</keyword>
<organism evidence="5 6">
    <name type="scientific">Pantoea latae</name>
    <dbReference type="NCBI Taxonomy" id="1964541"/>
    <lineage>
        <taxon>Bacteria</taxon>
        <taxon>Pseudomonadati</taxon>
        <taxon>Pseudomonadota</taxon>
        <taxon>Gammaproteobacteria</taxon>
        <taxon>Enterobacterales</taxon>
        <taxon>Erwiniaceae</taxon>
        <taxon>Pantoea</taxon>
    </lineage>
</organism>
<name>A0A1V9DJB7_9GAMM</name>
<dbReference type="Gene3D" id="2.10.109.10">
    <property type="entry name" value="Umud Fragment, subunit A"/>
    <property type="match status" value="1"/>
</dbReference>
<dbReference type="RefSeq" id="WP_081139077.1">
    <property type="nucleotide sequence ID" value="NZ_MWUE01000015.1"/>
</dbReference>
<dbReference type="PROSITE" id="PS50943">
    <property type="entry name" value="HTH_CROC1"/>
    <property type="match status" value="1"/>
</dbReference>
<dbReference type="GO" id="GO:0003677">
    <property type="term" value="F:DNA binding"/>
    <property type="evidence" value="ECO:0007669"/>
    <property type="project" value="UniProtKB-KW"/>
</dbReference>
<comment type="caution">
    <text evidence="5">The sequence shown here is derived from an EMBL/GenBank/DDBJ whole genome shotgun (WGS) entry which is preliminary data.</text>
</comment>
<keyword evidence="1" id="KW-0805">Transcription regulation</keyword>
<dbReference type="AlphaFoldDB" id="A0A1V9DJB7"/>
<dbReference type="OrthoDB" id="9791537at2"/>
<dbReference type="EMBL" id="MWUE01000015">
    <property type="protein sequence ID" value="OQP33948.1"/>
    <property type="molecule type" value="Genomic_DNA"/>
</dbReference>
<evidence type="ECO:0000313" key="5">
    <source>
        <dbReference type="EMBL" id="OQP33948.1"/>
    </source>
</evidence>